<gene>
    <name evidence="1" type="ORF">OJ996_07480</name>
</gene>
<accession>A0ABT3G0Q2</accession>
<protein>
    <submittedName>
        <fullName evidence="1">Uncharacterized protein</fullName>
    </submittedName>
</protein>
<dbReference type="EMBL" id="JAPDDR010000003">
    <property type="protein sequence ID" value="MCW1913408.1"/>
    <property type="molecule type" value="Genomic_DNA"/>
</dbReference>
<organism evidence="1 2">
    <name type="scientific">Luteolibacter rhizosphaerae</name>
    <dbReference type="NCBI Taxonomy" id="2989719"/>
    <lineage>
        <taxon>Bacteria</taxon>
        <taxon>Pseudomonadati</taxon>
        <taxon>Verrucomicrobiota</taxon>
        <taxon>Verrucomicrobiia</taxon>
        <taxon>Verrucomicrobiales</taxon>
        <taxon>Verrucomicrobiaceae</taxon>
        <taxon>Luteolibacter</taxon>
    </lineage>
</organism>
<proteinExistence type="predicted"/>
<dbReference type="Proteomes" id="UP001165653">
    <property type="component" value="Unassembled WGS sequence"/>
</dbReference>
<keyword evidence="2" id="KW-1185">Reference proteome</keyword>
<dbReference type="RefSeq" id="WP_264512829.1">
    <property type="nucleotide sequence ID" value="NZ_JAPDDR010000003.1"/>
</dbReference>
<evidence type="ECO:0000313" key="2">
    <source>
        <dbReference type="Proteomes" id="UP001165653"/>
    </source>
</evidence>
<name>A0ABT3G0Q2_9BACT</name>
<sequence length="269" mass="30982">MSLSPSPFSSAELHLSEAAYDELLYVREMLSRLQYAPSRKTILNAFLAVLPDWCVENIEKLPDIRSHTIWKRRIAFKLDSKVHDLVRGDLFATPMKEVDLSQLLDYLLVHQRESGHGRDLQGRLLASMARSQYLKKKGILMFRLPEALEQGVHPMSKQLVGQTLEADTWKRRCSGSSKEYQESIQSRIEELFLHRKFSPKVWPPLREEHASCREEAARLLRNPSTLRLISIQLREEAFGKVRKMDPTDLETAAVATLVWCKNNNLLQCG</sequence>
<comment type="caution">
    <text evidence="1">The sequence shown here is derived from an EMBL/GenBank/DDBJ whole genome shotgun (WGS) entry which is preliminary data.</text>
</comment>
<reference evidence="1" key="1">
    <citation type="submission" date="2022-10" db="EMBL/GenBank/DDBJ databases">
        <title>Luteolibacter sp. GHJ8, whole genome shotgun sequencing project.</title>
        <authorList>
            <person name="Zhao G."/>
            <person name="Shen L."/>
        </authorList>
    </citation>
    <scope>NUCLEOTIDE SEQUENCE</scope>
    <source>
        <strain evidence="1">GHJ8</strain>
    </source>
</reference>
<evidence type="ECO:0000313" key="1">
    <source>
        <dbReference type="EMBL" id="MCW1913408.1"/>
    </source>
</evidence>